<reference evidence="4" key="1">
    <citation type="submission" date="2020-02" db="EMBL/GenBank/DDBJ databases">
        <authorList>
            <person name="Meier V. D."/>
        </authorList>
    </citation>
    <scope>NUCLEOTIDE SEQUENCE</scope>
    <source>
        <strain evidence="4">AVDCRST_MAG47</strain>
    </source>
</reference>
<dbReference type="NCBIfam" id="TIGR01007">
    <property type="entry name" value="eps_fam"/>
    <property type="match status" value="1"/>
</dbReference>
<sequence length="518" mass="54973">MAASLAYSLLRVPEYRSSSDVLLSATAYDIQRGSTELTPEEMATQVEVATSQPVAELVRDDLRLASVPSLYDLVTVEALGSSRVLRFTARTSHPDEAAEIARSVATAYLTHRQTNTQQTLAEVTGALTDRQEQITNALDRLDSSTLAAERRDLESQLGQITTQLANLDIAVTGGAGGQLLTEPEETTSQVAPSPFLNGVLSLFIGLLAGLALALTRDRFDGVAHDEAALVPHLEPLPVLGRVPRWKAASPEDRLVTLTRPLSRSSQAFQELVARLRFLVIGIPETTGRGAVLMCTSAEDDEGKTDVAVNLAVAAAKVGMRVVFVDADLRRGSGVRLPGLPDADAGLSDVLTAGRRVEHLLLEGPVDGLSVLPAGNVPNDPGGLIASTRMRPVLAALAEHADLVVVDTSPNARFADALEVAAIVDATLLVTRLGRSRRSTVRAAAERLHDVGAANLGAVVLGTPAGTERYSLTSPRPATAPASLPAPADWARHRAQHLGEPPVRDRAEEDFRVRQSPRG</sequence>
<accession>A0A6J4N5Z9</accession>
<dbReference type="InterPro" id="IPR050445">
    <property type="entry name" value="Bact_polysacc_biosynth/exp"/>
</dbReference>
<dbReference type="CDD" id="cd05387">
    <property type="entry name" value="BY-kinase"/>
    <property type="match status" value="1"/>
</dbReference>
<evidence type="ECO:0000256" key="3">
    <source>
        <dbReference type="SAM" id="MobiDB-lite"/>
    </source>
</evidence>
<evidence type="ECO:0008006" key="5">
    <source>
        <dbReference type="Google" id="ProtNLM"/>
    </source>
</evidence>
<dbReference type="SUPFAM" id="SSF52540">
    <property type="entry name" value="P-loop containing nucleoside triphosphate hydrolases"/>
    <property type="match status" value="1"/>
</dbReference>
<keyword evidence="2" id="KW-0067">ATP-binding</keyword>
<evidence type="ECO:0000313" key="4">
    <source>
        <dbReference type="EMBL" id="CAA9378653.1"/>
    </source>
</evidence>
<dbReference type="PANTHER" id="PTHR32309:SF31">
    <property type="entry name" value="CAPSULAR EXOPOLYSACCHARIDE FAMILY"/>
    <property type="match status" value="1"/>
</dbReference>
<feature type="region of interest" description="Disordered" evidence="3">
    <location>
        <begin position="469"/>
        <end position="518"/>
    </location>
</feature>
<feature type="compositionally biased region" description="Basic and acidic residues" evidence="3">
    <location>
        <begin position="501"/>
        <end position="512"/>
    </location>
</feature>
<keyword evidence="1" id="KW-0547">Nucleotide-binding</keyword>
<proteinExistence type="predicted"/>
<dbReference type="Gene3D" id="3.40.50.300">
    <property type="entry name" value="P-loop containing nucleotide triphosphate hydrolases"/>
    <property type="match status" value="1"/>
</dbReference>
<dbReference type="AlphaFoldDB" id="A0A6J4N5Z9"/>
<feature type="compositionally biased region" description="Low complexity" evidence="3">
    <location>
        <begin position="470"/>
        <end position="487"/>
    </location>
</feature>
<dbReference type="PANTHER" id="PTHR32309">
    <property type="entry name" value="TYROSINE-PROTEIN KINASE"/>
    <property type="match status" value="1"/>
</dbReference>
<evidence type="ECO:0000256" key="1">
    <source>
        <dbReference type="ARBA" id="ARBA00022741"/>
    </source>
</evidence>
<dbReference type="EMBL" id="CADCUK010000131">
    <property type="protein sequence ID" value="CAA9378653.1"/>
    <property type="molecule type" value="Genomic_DNA"/>
</dbReference>
<name>A0A6J4N5Z9_9ACTN</name>
<evidence type="ECO:0000256" key="2">
    <source>
        <dbReference type="ARBA" id="ARBA00022840"/>
    </source>
</evidence>
<protein>
    <recommendedName>
        <fullName evidence="5">CobQ/CobB/MinD/ParA nucleotide binding domain-containing protein</fullName>
    </recommendedName>
</protein>
<organism evidence="4">
    <name type="scientific">uncultured Nocardioidaceae bacterium</name>
    <dbReference type="NCBI Taxonomy" id="253824"/>
    <lineage>
        <taxon>Bacteria</taxon>
        <taxon>Bacillati</taxon>
        <taxon>Actinomycetota</taxon>
        <taxon>Actinomycetes</taxon>
        <taxon>Propionibacteriales</taxon>
        <taxon>Nocardioidaceae</taxon>
        <taxon>environmental samples</taxon>
    </lineage>
</organism>
<dbReference type="InterPro" id="IPR005702">
    <property type="entry name" value="Wzc-like_C"/>
</dbReference>
<gene>
    <name evidence="4" type="ORF">AVDCRST_MAG47-1967</name>
</gene>
<dbReference type="InterPro" id="IPR027417">
    <property type="entry name" value="P-loop_NTPase"/>
</dbReference>
<dbReference type="GO" id="GO:0005524">
    <property type="term" value="F:ATP binding"/>
    <property type="evidence" value="ECO:0007669"/>
    <property type="project" value="UniProtKB-KW"/>
</dbReference>